<feature type="domain" description="Heterokaryon incompatibility" evidence="1">
    <location>
        <begin position="201"/>
        <end position="334"/>
    </location>
</feature>
<name>A0AAD5RQ47_9PEZI</name>
<accession>A0AAD5RQ47</accession>
<proteinExistence type="predicted"/>
<evidence type="ECO:0000313" key="2">
    <source>
        <dbReference type="EMBL" id="KAJ2899883.1"/>
    </source>
</evidence>
<dbReference type="Pfam" id="PF06985">
    <property type="entry name" value="HET"/>
    <property type="match status" value="1"/>
</dbReference>
<keyword evidence="3" id="KW-1185">Reference proteome</keyword>
<reference evidence="2" key="1">
    <citation type="submission" date="2022-07" db="EMBL/GenBank/DDBJ databases">
        <title>Draft genome sequence of Zalerion maritima ATCC 34329, a (micro)plastics degrading marine fungus.</title>
        <authorList>
            <person name="Paco A."/>
            <person name="Goncalves M.F.M."/>
            <person name="Rocha-Santos T.A.P."/>
            <person name="Alves A."/>
        </authorList>
    </citation>
    <scope>NUCLEOTIDE SEQUENCE</scope>
    <source>
        <strain evidence="2">ATCC 34329</strain>
    </source>
</reference>
<dbReference type="InterPro" id="IPR010730">
    <property type="entry name" value="HET"/>
</dbReference>
<dbReference type="Proteomes" id="UP001201980">
    <property type="component" value="Unassembled WGS sequence"/>
</dbReference>
<dbReference type="PANTHER" id="PTHR33112">
    <property type="entry name" value="DOMAIN PROTEIN, PUTATIVE-RELATED"/>
    <property type="match status" value="1"/>
</dbReference>
<protein>
    <recommendedName>
        <fullName evidence="1">Heterokaryon incompatibility domain-containing protein</fullName>
    </recommendedName>
</protein>
<dbReference type="PANTHER" id="PTHR33112:SF1">
    <property type="entry name" value="HETEROKARYON INCOMPATIBILITY DOMAIN-CONTAINING PROTEIN"/>
    <property type="match status" value="1"/>
</dbReference>
<sequence>MLCDRCNADDLQSILRSPKRPLENAARLPFADFILWFPLEEDSNSLTCELCTILQHAARRIPEEDMKKHSNEFALYATPIGQLIAENIIGPASSRVEWHGKGEDALVVAPGLKLGPRLFYHNTIDWDSIIVETSSLGLHRVQKLVDESKIDYELLKRWHTRCSEKHTICQPEDTKAILIAGLKVIDCSANLVVTAPANVAYVALSYVWGREEAASSERAQLPPNIPLVIKDAITVTMKLGIRYLWVDRYCIVQNDSAHKMNQINQMDKIYSNAALTIVASGAPDPSYGLPGVSTRLRTPDILTRVQGLDLSFLREGQESIENSTWNTRAWTLQEAYLSRRILYFGSEEVSFVCREVLCSESLDMEFILNQGSSKPERSAAVPWRWSRGSNASITELITRYSRRELSKQEDALDALAGIFKNWKEAGRYRSMYWGIPIHSAAGSKPVHFFASGLFWYSLRDDDLEADSHIRRNGFPSWSWLSVLGRVEYMMSTRIPWGSPDVSGWDVSVQADDGQMLDLETFIASGGCDLPATDWCRRIQVQCFAFPLPISL</sequence>
<evidence type="ECO:0000259" key="1">
    <source>
        <dbReference type="Pfam" id="PF06985"/>
    </source>
</evidence>
<comment type="caution">
    <text evidence="2">The sequence shown here is derived from an EMBL/GenBank/DDBJ whole genome shotgun (WGS) entry which is preliminary data.</text>
</comment>
<dbReference type="EMBL" id="JAKWBI020000186">
    <property type="protein sequence ID" value="KAJ2899883.1"/>
    <property type="molecule type" value="Genomic_DNA"/>
</dbReference>
<gene>
    <name evidence="2" type="ORF">MKZ38_002750</name>
</gene>
<dbReference type="AlphaFoldDB" id="A0AAD5RQ47"/>
<evidence type="ECO:0000313" key="3">
    <source>
        <dbReference type="Proteomes" id="UP001201980"/>
    </source>
</evidence>
<organism evidence="2 3">
    <name type="scientific">Zalerion maritima</name>
    <dbReference type="NCBI Taxonomy" id="339359"/>
    <lineage>
        <taxon>Eukaryota</taxon>
        <taxon>Fungi</taxon>
        <taxon>Dikarya</taxon>
        <taxon>Ascomycota</taxon>
        <taxon>Pezizomycotina</taxon>
        <taxon>Sordariomycetes</taxon>
        <taxon>Lulworthiomycetidae</taxon>
        <taxon>Lulworthiales</taxon>
        <taxon>Lulworthiaceae</taxon>
        <taxon>Zalerion</taxon>
    </lineage>
</organism>